<keyword evidence="6" id="KW-0255">Endonuclease</keyword>
<name>A0A1V4KFR2_PATFA</name>
<keyword evidence="10" id="KW-0233">DNA recombination</keyword>
<evidence type="ECO:0000256" key="7">
    <source>
        <dbReference type="ARBA" id="ARBA00022763"/>
    </source>
</evidence>
<evidence type="ECO:0000313" key="15">
    <source>
        <dbReference type="Proteomes" id="UP000190648"/>
    </source>
</evidence>
<comment type="caution">
    <text evidence="14">The sequence shown here is derived from an EMBL/GenBank/DDBJ whole genome shotgun (WGS) entry which is preliminary data.</text>
</comment>
<evidence type="ECO:0000256" key="9">
    <source>
        <dbReference type="ARBA" id="ARBA00022842"/>
    </source>
</evidence>
<dbReference type="SUPFAM" id="SSF47802">
    <property type="entry name" value="DNA polymerase beta, N-terminal domain-like"/>
    <property type="match status" value="1"/>
</dbReference>
<keyword evidence="11" id="KW-0234">DNA repair</keyword>
<evidence type="ECO:0000256" key="1">
    <source>
        <dbReference type="ARBA" id="ARBA00001946"/>
    </source>
</evidence>
<sequence>MAAAAAPPGPPRSRRRSRRFPNPLFARWLREWRDEAAGTAARGVYERALRSLSRFPLPLRSGRAAAILKHFGPALCRRLDERLRRHRAGGRGQGWLGGV</sequence>
<dbReference type="AlphaFoldDB" id="A0A1V4KFR2"/>
<organism evidence="14 15">
    <name type="scientific">Patagioenas fasciata monilis</name>
    <dbReference type="NCBI Taxonomy" id="372326"/>
    <lineage>
        <taxon>Eukaryota</taxon>
        <taxon>Metazoa</taxon>
        <taxon>Chordata</taxon>
        <taxon>Craniata</taxon>
        <taxon>Vertebrata</taxon>
        <taxon>Euteleostomi</taxon>
        <taxon>Archelosauria</taxon>
        <taxon>Archosauria</taxon>
        <taxon>Dinosauria</taxon>
        <taxon>Saurischia</taxon>
        <taxon>Theropoda</taxon>
        <taxon>Coelurosauria</taxon>
        <taxon>Aves</taxon>
        <taxon>Neognathae</taxon>
        <taxon>Neoaves</taxon>
        <taxon>Columbimorphae</taxon>
        <taxon>Columbiformes</taxon>
        <taxon>Columbidae</taxon>
        <taxon>Patagioenas</taxon>
    </lineage>
</organism>
<dbReference type="Proteomes" id="UP000190648">
    <property type="component" value="Unassembled WGS sequence"/>
</dbReference>
<evidence type="ECO:0000313" key="14">
    <source>
        <dbReference type="EMBL" id="OPJ83282.1"/>
    </source>
</evidence>
<keyword evidence="5" id="KW-0479">Metal-binding</keyword>
<reference evidence="14 15" key="1">
    <citation type="submission" date="2016-02" db="EMBL/GenBank/DDBJ databases">
        <title>Band-tailed pigeon sequencing and assembly.</title>
        <authorList>
            <person name="Soares A.E."/>
            <person name="Novak B.J."/>
            <person name="Rice E.S."/>
            <person name="O'Connell B."/>
            <person name="Chang D."/>
            <person name="Weber S."/>
            <person name="Shapiro B."/>
        </authorList>
    </citation>
    <scope>NUCLEOTIDE SEQUENCE [LARGE SCALE GENOMIC DNA]</scope>
    <source>
        <strain evidence="14">BTP2013</strain>
        <tissue evidence="14">Blood</tissue>
    </source>
</reference>
<dbReference type="GO" id="GO:0006310">
    <property type="term" value="P:DNA recombination"/>
    <property type="evidence" value="ECO:0007669"/>
    <property type="project" value="UniProtKB-KW"/>
</dbReference>
<dbReference type="GO" id="GO:1905347">
    <property type="term" value="C:endodeoxyribonuclease complex"/>
    <property type="evidence" value="ECO:0007669"/>
    <property type="project" value="UniProtKB-ARBA"/>
</dbReference>
<evidence type="ECO:0000256" key="2">
    <source>
        <dbReference type="ARBA" id="ARBA00004123"/>
    </source>
</evidence>
<feature type="domain" description="Crossover junction endonuclease MUS81-like HHH" evidence="13">
    <location>
        <begin position="21"/>
        <end position="87"/>
    </location>
</feature>
<accession>A0A1V4KFR2</accession>
<keyword evidence="9" id="KW-0460">Magnesium</keyword>
<comment type="subcellular location">
    <subcellularLocation>
        <location evidence="2">Nucleus</location>
    </subcellularLocation>
</comment>
<gene>
    <name evidence="14" type="ORF">AV530_008356</name>
</gene>
<evidence type="ECO:0000256" key="12">
    <source>
        <dbReference type="ARBA" id="ARBA00023242"/>
    </source>
</evidence>
<dbReference type="GO" id="GO:0031297">
    <property type="term" value="P:replication fork processing"/>
    <property type="evidence" value="ECO:0007669"/>
    <property type="project" value="UniProtKB-ARBA"/>
</dbReference>
<protein>
    <recommendedName>
        <fullName evidence="13">Crossover junction endonuclease MUS81-like HHH domain-containing protein</fullName>
    </recommendedName>
</protein>
<evidence type="ECO:0000256" key="8">
    <source>
        <dbReference type="ARBA" id="ARBA00022801"/>
    </source>
</evidence>
<comment type="similarity">
    <text evidence="3">Belongs to the XPF family.</text>
</comment>
<proteinExistence type="inferred from homology"/>
<evidence type="ECO:0000256" key="5">
    <source>
        <dbReference type="ARBA" id="ARBA00022723"/>
    </source>
</evidence>
<dbReference type="FunFam" id="1.10.150.110:FF:000001">
    <property type="entry name" value="Putative Crossover junction endonuclease MUS81"/>
    <property type="match status" value="1"/>
</dbReference>
<evidence type="ECO:0000256" key="11">
    <source>
        <dbReference type="ARBA" id="ARBA00023204"/>
    </source>
</evidence>
<keyword evidence="12" id="KW-0539">Nucleus</keyword>
<keyword evidence="15" id="KW-1185">Reference proteome</keyword>
<keyword evidence="4" id="KW-0540">Nuclease</keyword>
<dbReference type="GO" id="GO:0006302">
    <property type="term" value="P:double-strand break repair"/>
    <property type="evidence" value="ECO:0007669"/>
    <property type="project" value="UniProtKB-ARBA"/>
</dbReference>
<dbReference type="Gene3D" id="1.10.150.110">
    <property type="entry name" value="DNA polymerase beta, N-terminal domain-like"/>
    <property type="match status" value="1"/>
</dbReference>
<comment type="cofactor">
    <cofactor evidence="1">
        <name>Mg(2+)</name>
        <dbReference type="ChEBI" id="CHEBI:18420"/>
    </cofactor>
</comment>
<dbReference type="InterPro" id="IPR010996">
    <property type="entry name" value="HHH_MUS81"/>
</dbReference>
<dbReference type="EMBL" id="LSYS01003338">
    <property type="protein sequence ID" value="OPJ83282.1"/>
    <property type="molecule type" value="Genomic_DNA"/>
</dbReference>
<dbReference type="STRING" id="372326.A0A1V4KFR2"/>
<evidence type="ECO:0000256" key="10">
    <source>
        <dbReference type="ARBA" id="ARBA00023172"/>
    </source>
</evidence>
<evidence type="ECO:0000256" key="6">
    <source>
        <dbReference type="ARBA" id="ARBA00022759"/>
    </source>
</evidence>
<evidence type="ECO:0000256" key="3">
    <source>
        <dbReference type="ARBA" id="ARBA00010015"/>
    </source>
</evidence>
<dbReference type="Pfam" id="PF14716">
    <property type="entry name" value="HHH_8"/>
    <property type="match status" value="1"/>
</dbReference>
<keyword evidence="8" id="KW-0378">Hydrolase</keyword>
<evidence type="ECO:0000259" key="13">
    <source>
        <dbReference type="Pfam" id="PF14716"/>
    </source>
</evidence>
<evidence type="ECO:0000256" key="4">
    <source>
        <dbReference type="ARBA" id="ARBA00022722"/>
    </source>
</evidence>
<dbReference type="GO" id="GO:0005634">
    <property type="term" value="C:nucleus"/>
    <property type="evidence" value="ECO:0007669"/>
    <property type="project" value="UniProtKB-SubCell"/>
</dbReference>
<dbReference type="GO" id="GO:0016889">
    <property type="term" value="F:DNA endonuclease activity, producing 3'-phosphomonoesters"/>
    <property type="evidence" value="ECO:0007669"/>
    <property type="project" value="UniProtKB-ARBA"/>
</dbReference>
<dbReference type="GO" id="GO:0046872">
    <property type="term" value="F:metal ion binding"/>
    <property type="evidence" value="ECO:0007669"/>
    <property type="project" value="UniProtKB-KW"/>
</dbReference>
<dbReference type="InterPro" id="IPR027421">
    <property type="entry name" value="DNA_pol_lamdba_lyase_dom_sf"/>
</dbReference>
<keyword evidence="7" id="KW-0227">DNA damage</keyword>